<comment type="caution">
    <text evidence="3">The sequence shown here is derived from an EMBL/GenBank/DDBJ whole genome shotgun (WGS) entry which is preliminary data.</text>
</comment>
<dbReference type="InterPro" id="IPR055313">
    <property type="entry name" value="Temptin-like"/>
</dbReference>
<name>A0A210PMX0_MIZYE</name>
<protein>
    <submittedName>
        <fullName evidence="3">Temptin</fullName>
    </submittedName>
</protein>
<dbReference type="Proteomes" id="UP000242188">
    <property type="component" value="Unassembled WGS sequence"/>
</dbReference>
<feature type="chain" id="PRO_5013075156" evidence="1">
    <location>
        <begin position="20"/>
        <end position="153"/>
    </location>
</feature>
<evidence type="ECO:0000313" key="4">
    <source>
        <dbReference type="Proteomes" id="UP000242188"/>
    </source>
</evidence>
<dbReference type="InterPro" id="IPR057626">
    <property type="entry name" value="S-S_Temptin"/>
</dbReference>
<keyword evidence="4" id="KW-1185">Reference proteome</keyword>
<dbReference type="EMBL" id="NEDP02005579">
    <property type="protein sequence ID" value="OWF37813.1"/>
    <property type="molecule type" value="Genomic_DNA"/>
</dbReference>
<dbReference type="OrthoDB" id="6108094at2759"/>
<organism evidence="3 4">
    <name type="scientific">Mizuhopecten yessoensis</name>
    <name type="common">Japanese scallop</name>
    <name type="synonym">Patinopecten yessoensis</name>
    <dbReference type="NCBI Taxonomy" id="6573"/>
    <lineage>
        <taxon>Eukaryota</taxon>
        <taxon>Metazoa</taxon>
        <taxon>Spiralia</taxon>
        <taxon>Lophotrochozoa</taxon>
        <taxon>Mollusca</taxon>
        <taxon>Bivalvia</taxon>
        <taxon>Autobranchia</taxon>
        <taxon>Pteriomorphia</taxon>
        <taxon>Pectinida</taxon>
        <taxon>Pectinoidea</taxon>
        <taxon>Pectinidae</taxon>
        <taxon>Mizuhopecten</taxon>
    </lineage>
</organism>
<dbReference type="Pfam" id="PF24784">
    <property type="entry name" value="Temptin_C"/>
    <property type="match status" value="1"/>
</dbReference>
<keyword evidence="1" id="KW-0732">Signal</keyword>
<evidence type="ECO:0000313" key="3">
    <source>
        <dbReference type="EMBL" id="OWF37813.1"/>
    </source>
</evidence>
<feature type="signal peptide" evidence="1">
    <location>
        <begin position="1"/>
        <end position="19"/>
    </location>
</feature>
<accession>A0A210PMX0</accession>
<dbReference type="PANTHER" id="PTHR34737:SF2">
    <property type="entry name" value="EF-HAND DOMAIN-CONTAINING PROTEIN"/>
    <property type="match status" value="1"/>
</dbReference>
<reference evidence="3 4" key="1">
    <citation type="journal article" date="2017" name="Nat. Ecol. Evol.">
        <title>Scallop genome provides insights into evolution of bilaterian karyotype and development.</title>
        <authorList>
            <person name="Wang S."/>
            <person name="Zhang J."/>
            <person name="Jiao W."/>
            <person name="Li J."/>
            <person name="Xun X."/>
            <person name="Sun Y."/>
            <person name="Guo X."/>
            <person name="Huan P."/>
            <person name="Dong B."/>
            <person name="Zhang L."/>
            <person name="Hu X."/>
            <person name="Sun X."/>
            <person name="Wang J."/>
            <person name="Zhao C."/>
            <person name="Wang Y."/>
            <person name="Wang D."/>
            <person name="Huang X."/>
            <person name="Wang R."/>
            <person name="Lv J."/>
            <person name="Li Y."/>
            <person name="Zhang Z."/>
            <person name="Liu B."/>
            <person name="Lu W."/>
            <person name="Hui Y."/>
            <person name="Liang J."/>
            <person name="Zhou Z."/>
            <person name="Hou R."/>
            <person name="Li X."/>
            <person name="Liu Y."/>
            <person name="Li H."/>
            <person name="Ning X."/>
            <person name="Lin Y."/>
            <person name="Zhao L."/>
            <person name="Xing Q."/>
            <person name="Dou J."/>
            <person name="Li Y."/>
            <person name="Mao J."/>
            <person name="Guo H."/>
            <person name="Dou H."/>
            <person name="Li T."/>
            <person name="Mu C."/>
            <person name="Jiang W."/>
            <person name="Fu Q."/>
            <person name="Fu X."/>
            <person name="Miao Y."/>
            <person name="Liu J."/>
            <person name="Yu Q."/>
            <person name="Li R."/>
            <person name="Liao H."/>
            <person name="Li X."/>
            <person name="Kong Y."/>
            <person name="Jiang Z."/>
            <person name="Chourrout D."/>
            <person name="Li R."/>
            <person name="Bao Z."/>
        </authorList>
    </citation>
    <scope>NUCLEOTIDE SEQUENCE [LARGE SCALE GENOMIC DNA]</scope>
    <source>
        <strain evidence="3 4">PY_sf001</strain>
    </source>
</reference>
<sequence>MADKRFLVTLICFIGLCVAYPPFREYIPNSLRVPDPCYTRMIGRKTQLRYVQAVGHYGVSSDRNPFGRDFKRTRGNWTILCRMDSDKDGVYNGYELGDTHCRWNKNDPRTRRYLRVPYSHPGIAETFSNKTRRYEVVPQLRMAICSRNFPLIS</sequence>
<dbReference type="AlphaFoldDB" id="A0A210PMX0"/>
<evidence type="ECO:0000259" key="2">
    <source>
        <dbReference type="Pfam" id="PF24784"/>
    </source>
</evidence>
<dbReference type="PANTHER" id="PTHR34737">
    <property type="entry name" value="EF-HAND DOMAIN-CONTAINING PROTEIN"/>
    <property type="match status" value="1"/>
</dbReference>
<evidence type="ECO:0000256" key="1">
    <source>
        <dbReference type="SAM" id="SignalP"/>
    </source>
</evidence>
<gene>
    <name evidence="3" type="ORF">KP79_PYT06012</name>
</gene>
<proteinExistence type="predicted"/>
<feature type="domain" description="Temptin Cys/Cys disulfide" evidence="2">
    <location>
        <begin position="18"/>
        <end position="122"/>
    </location>
</feature>